<accession>A0AAV5KU89</accession>
<organism evidence="1 2">
    <name type="scientific">Rubroshorea leprosula</name>
    <dbReference type="NCBI Taxonomy" id="152421"/>
    <lineage>
        <taxon>Eukaryota</taxon>
        <taxon>Viridiplantae</taxon>
        <taxon>Streptophyta</taxon>
        <taxon>Embryophyta</taxon>
        <taxon>Tracheophyta</taxon>
        <taxon>Spermatophyta</taxon>
        <taxon>Magnoliopsida</taxon>
        <taxon>eudicotyledons</taxon>
        <taxon>Gunneridae</taxon>
        <taxon>Pentapetalae</taxon>
        <taxon>rosids</taxon>
        <taxon>malvids</taxon>
        <taxon>Malvales</taxon>
        <taxon>Dipterocarpaceae</taxon>
        <taxon>Rubroshorea</taxon>
    </lineage>
</organism>
<sequence>MVVNWVWGWRCDGSGALELQSLWQWSPFSAHSFWKWKSILTWAKAEPMMALR</sequence>
<protein>
    <submittedName>
        <fullName evidence="1">Uncharacterized protein</fullName>
    </submittedName>
</protein>
<dbReference type="AlphaFoldDB" id="A0AAV5KU89"/>
<keyword evidence="2" id="KW-1185">Reference proteome</keyword>
<evidence type="ECO:0000313" key="1">
    <source>
        <dbReference type="EMBL" id="GKV28221.1"/>
    </source>
</evidence>
<gene>
    <name evidence="1" type="ORF">SLEP1_g37302</name>
</gene>
<dbReference type="EMBL" id="BPVZ01000079">
    <property type="protein sequence ID" value="GKV28221.1"/>
    <property type="molecule type" value="Genomic_DNA"/>
</dbReference>
<comment type="caution">
    <text evidence="1">The sequence shown here is derived from an EMBL/GenBank/DDBJ whole genome shotgun (WGS) entry which is preliminary data.</text>
</comment>
<evidence type="ECO:0000313" key="2">
    <source>
        <dbReference type="Proteomes" id="UP001054252"/>
    </source>
</evidence>
<reference evidence="1 2" key="1">
    <citation type="journal article" date="2021" name="Commun. Biol.">
        <title>The genome of Shorea leprosula (Dipterocarpaceae) highlights the ecological relevance of drought in aseasonal tropical rainforests.</title>
        <authorList>
            <person name="Ng K.K.S."/>
            <person name="Kobayashi M.J."/>
            <person name="Fawcett J.A."/>
            <person name="Hatakeyama M."/>
            <person name="Paape T."/>
            <person name="Ng C.H."/>
            <person name="Ang C.C."/>
            <person name="Tnah L.H."/>
            <person name="Lee C.T."/>
            <person name="Nishiyama T."/>
            <person name="Sese J."/>
            <person name="O'Brien M.J."/>
            <person name="Copetti D."/>
            <person name="Mohd Noor M.I."/>
            <person name="Ong R.C."/>
            <person name="Putra M."/>
            <person name="Sireger I.Z."/>
            <person name="Indrioko S."/>
            <person name="Kosugi Y."/>
            <person name="Izuno A."/>
            <person name="Isagi Y."/>
            <person name="Lee S.L."/>
            <person name="Shimizu K.K."/>
        </authorList>
    </citation>
    <scope>NUCLEOTIDE SEQUENCE [LARGE SCALE GENOMIC DNA]</scope>
    <source>
        <strain evidence="1">214</strain>
    </source>
</reference>
<dbReference type="Proteomes" id="UP001054252">
    <property type="component" value="Unassembled WGS sequence"/>
</dbReference>
<name>A0AAV5KU89_9ROSI</name>
<proteinExistence type="predicted"/>